<dbReference type="Gene3D" id="2.170.130.10">
    <property type="entry name" value="TonB-dependent receptor, plug domain"/>
    <property type="match status" value="1"/>
</dbReference>
<dbReference type="InterPro" id="IPR036942">
    <property type="entry name" value="Beta-barrel_TonB_sf"/>
</dbReference>
<keyword evidence="3 8" id="KW-1134">Transmembrane beta strand</keyword>
<comment type="similarity">
    <text evidence="8 9">Belongs to the TonB-dependent receptor family.</text>
</comment>
<reference evidence="13 14" key="1">
    <citation type="submission" date="2018-09" db="EMBL/GenBank/DDBJ databases">
        <title>Arachidicoccus sp. nov., a bacterium isolated from soil.</title>
        <authorList>
            <person name="Weon H.-Y."/>
            <person name="Kwon S.-W."/>
            <person name="Lee S.A."/>
        </authorList>
    </citation>
    <scope>NUCLEOTIDE SEQUENCE [LARGE SCALE GENOMIC DNA]</scope>
    <source>
        <strain evidence="13 14">KIS59-12</strain>
    </source>
</reference>
<sequence>MQKFNLRNGIVAVILMATFSLLSSSLLFAQDVSAVLHGHVTDSTGKPIGSASVLNEKTGKGTFTDPSGDFSVNVKNGQVLQFSYVGYQTKKVMYSGQTNLSVVLTQNGNGKLNDVIVIGYGTQRKEAVTGSVASISGDKMREVPSANVSEALQGRLPGVSISQTSSQPGATMQIRIRGTRSLTANNDPFIVLDGIPFPGSIGDIDVNNIKSIDVLKDASATAIYGSRGANGVILITTYKGVPGQEPKVSINSYYGVKKVLAQFPMMNGPQLAALRLAAGKFISQNGTITLGADESDSTNTNWQNLLYRDGLVTNEDVSVSAGTKNGSYNFGASYYKDQAVIPTQNYQRFSLHGSVDQGIGKYVRVGFTTNSNYNITEGSQVGLYGALSNSPLASPYNADGSIKYFITTTQDQSWVYTKKVVDSLKNQWLSENKGYASYNSAFGEIKIPGVEGLKYRVNVGLNINIGNSGSFTGEGVNSTNPTAPSTASIGNSVGTDWTIENLLTYDRSFKKSRLNVVGLYSSEQNRYHSTYISGIGIPQDALQYYNIGTASQEIDVLPANQNYWQRGLLSWMGRAMYSYDDRYFISATVRSDGASVLAPGHQWHTYPAISAGWNLTNESFMKSLTFINFLKLRAGFGQTSNQAVSPYSTLGLLSSNPYNFGDATYANGYYVSTLPNPNLGWEYSKTWNYGLDFTILNSRLNGTVEYYLTKTNGLLQSVGLPGTSGVGSYVANVGNTQNKGIELSLNGTIIQNLNGWTWDAGVNLSFNRNKITALASGVTSDQGDGWFVGYPINSIYDYQKIGLWKNAADSASGYLNTLQPGGNVGEIRVKYTGGFNADGTPVRAINSDDRQIMNADPNFTGGFNTRITYKGFDFTAVGIFQNGGILISTLYGGGSYLNLLTGRRNNVNVDYWTPTNTNAKYPKPGGQMSGDNPEYASTMSYFNGSFLKISTMTLGYDFAKDKWLKKATISQLRLYFTVQNPFVLFSPYYKETGLDPETNSYGDQNQAVSSYQHRMLTQGFNTPTTRNYLLGINLTF</sequence>
<keyword evidence="4 8" id="KW-0812">Transmembrane</keyword>
<keyword evidence="13" id="KW-0675">Receptor</keyword>
<evidence type="ECO:0000256" key="4">
    <source>
        <dbReference type="ARBA" id="ARBA00022692"/>
    </source>
</evidence>
<evidence type="ECO:0000256" key="5">
    <source>
        <dbReference type="ARBA" id="ARBA00023077"/>
    </source>
</evidence>
<evidence type="ECO:0000256" key="2">
    <source>
        <dbReference type="ARBA" id="ARBA00022448"/>
    </source>
</evidence>
<dbReference type="RefSeq" id="WP_119988037.1">
    <property type="nucleotide sequence ID" value="NZ_CP032489.1"/>
</dbReference>
<evidence type="ECO:0000256" key="7">
    <source>
        <dbReference type="ARBA" id="ARBA00023237"/>
    </source>
</evidence>
<dbReference type="SUPFAM" id="SSF56935">
    <property type="entry name" value="Porins"/>
    <property type="match status" value="1"/>
</dbReference>
<dbReference type="EMBL" id="CP032489">
    <property type="protein sequence ID" value="AYD48008.1"/>
    <property type="molecule type" value="Genomic_DNA"/>
</dbReference>
<dbReference type="NCBIfam" id="TIGR04056">
    <property type="entry name" value="OMP_RagA_SusC"/>
    <property type="match status" value="1"/>
</dbReference>
<dbReference type="Pfam" id="PF07715">
    <property type="entry name" value="Plug"/>
    <property type="match status" value="1"/>
</dbReference>
<dbReference type="Pfam" id="PF13715">
    <property type="entry name" value="CarbopepD_reg_2"/>
    <property type="match status" value="1"/>
</dbReference>
<evidence type="ECO:0000256" key="1">
    <source>
        <dbReference type="ARBA" id="ARBA00004571"/>
    </source>
</evidence>
<keyword evidence="6 8" id="KW-0472">Membrane</keyword>
<evidence type="ECO:0000259" key="11">
    <source>
        <dbReference type="Pfam" id="PF00593"/>
    </source>
</evidence>
<feature type="domain" description="TonB-dependent receptor-like beta-barrel" evidence="11">
    <location>
        <begin position="453"/>
        <end position="980"/>
    </location>
</feature>
<dbReference type="InterPro" id="IPR000531">
    <property type="entry name" value="Beta-barrel_TonB"/>
</dbReference>
<feature type="chain" id="PRO_5017469125" evidence="10">
    <location>
        <begin position="30"/>
        <end position="1036"/>
    </location>
</feature>
<dbReference type="Gene3D" id="2.60.40.1120">
    <property type="entry name" value="Carboxypeptidase-like, regulatory domain"/>
    <property type="match status" value="1"/>
</dbReference>
<organism evidence="13 14">
    <name type="scientific">Arachidicoccus soli</name>
    <dbReference type="NCBI Taxonomy" id="2341117"/>
    <lineage>
        <taxon>Bacteria</taxon>
        <taxon>Pseudomonadati</taxon>
        <taxon>Bacteroidota</taxon>
        <taxon>Chitinophagia</taxon>
        <taxon>Chitinophagales</taxon>
        <taxon>Chitinophagaceae</taxon>
        <taxon>Arachidicoccus</taxon>
    </lineage>
</organism>
<keyword evidence="2 8" id="KW-0813">Transport</keyword>
<dbReference type="FunFam" id="2.170.130.10:FF:000003">
    <property type="entry name" value="SusC/RagA family TonB-linked outer membrane protein"/>
    <property type="match status" value="1"/>
</dbReference>
<keyword evidence="14" id="KW-1185">Reference proteome</keyword>
<evidence type="ECO:0000256" key="6">
    <source>
        <dbReference type="ARBA" id="ARBA00023136"/>
    </source>
</evidence>
<dbReference type="AlphaFoldDB" id="A0A386HPY0"/>
<dbReference type="Pfam" id="PF00593">
    <property type="entry name" value="TonB_dep_Rec_b-barrel"/>
    <property type="match status" value="1"/>
</dbReference>
<dbReference type="Gene3D" id="2.40.170.20">
    <property type="entry name" value="TonB-dependent receptor, beta-barrel domain"/>
    <property type="match status" value="1"/>
</dbReference>
<feature type="signal peptide" evidence="10">
    <location>
        <begin position="1"/>
        <end position="29"/>
    </location>
</feature>
<dbReference type="NCBIfam" id="TIGR04057">
    <property type="entry name" value="SusC_RagA_signa"/>
    <property type="match status" value="1"/>
</dbReference>
<proteinExistence type="inferred from homology"/>
<evidence type="ECO:0000313" key="13">
    <source>
        <dbReference type="EMBL" id="AYD48008.1"/>
    </source>
</evidence>
<evidence type="ECO:0000256" key="8">
    <source>
        <dbReference type="PROSITE-ProRule" id="PRU01360"/>
    </source>
</evidence>
<keyword evidence="10" id="KW-0732">Signal</keyword>
<feature type="domain" description="TonB-dependent receptor plug" evidence="12">
    <location>
        <begin position="125"/>
        <end position="232"/>
    </location>
</feature>
<evidence type="ECO:0000259" key="12">
    <source>
        <dbReference type="Pfam" id="PF07715"/>
    </source>
</evidence>
<dbReference type="Proteomes" id="UP000266118">
    <property type="component" value="Chromosome"/>
</dbReference>
<dbReference type="OrthoDB" id="9768177at2"/>
<dbReference type="GO" id="GO:0009279">
    <property type="term" value="C:cell outer membrane"/>
    <property type="evidence" value="ECO:0007669"/>
    <property type="project" value="UniProtKB-SubCell"/>
</dbReference>
<evidence type="ECO:0000256" key="3">
    <source>
        <dbReference type="ARBA" id="ARBA00022452"/>
    </source>
</evidence>
<evidence type="ECO:0000256" key="9">
    <source>
        <dbReference type="RuleBase" id="RU003357"/>
    </source>
</evidence>
<dbReference type="SUPFAM" id="SSF49464">
    <property type="entry name" value="Carboxypeptidase regulatory domain-like"/>
    <property type="match status" value="1"/>
</dbReference>
<evidence type="ECO:0000313" key="14">
    <source>
        <dbReference type="Proteomes" id="UP000266118"/>
    </source>
</evidence>
<evidence type="ECO:0000256" key="10">
    <source>
        <dbReference type="SAM" id="SignalP"/>
    </source>
</evidence>
<name>A0A386HPY0_9BACT</name>
<dbReference type="InterPro" id="IPR037066">
    <property type="entry name" value="Plug_dom_sf"/>
</dbReference>
<gene>
    <name evidence="13" type="ORF">D6B99_10660</name>
</gene>
<protein>
    <submittedName>
        <fullName evidence="13">TonB-dependent receptor</fullName>
    </submittedName>
</protein>
<dbReference type="InterPro" id="IPR023997">
    <property type="entry name" value="TonB-dep_OMP_SusC/RagA_CS"/>
</dbReference>
<dbReference type="InterPro" id="IPR023996">
    <property type="entry name" value="TonB-dep_OMP_SusC/RagA"/>
</dbReference>
<keyword evidence="7 8" id="KW-0998">Cell outer membrane</keyword>
<dbReference type="KEGG" id="ark:D6B99_10660"/>
<dbReference type="PROSITE" id="PS52016">
    <property type="entry name" value="TONB_DEPENDENT_REC_3"/>
    <property type="match status" value="1"/>
</dbReference>
<dbReference type="InterPro" id="IPR008969">
    <property type="entry name" value="CarboxyPept-like_regulatory"/>
</dbReference>
<dbReference type="InterPro" id="IPR012910">
    <property type="entry name" value="Plug_dom"/>
</dbReference>
<keyword evidence="5 9" id="KW-0798">TonB box</keyword>
<comment type="subcellular location">
    <subcellularLocation>
        <location evidence="1 8">Cell outer membrane</location>
        <topology evidence="1 8">Multi-pass membrane protein</topology>
    </subcellularLocation>
</comment>
<dbReference type="InterPro" id="IPR039426">
    <property type="entry name" value="TonB-dep_rcpt-like"/>
</dbReference>
<accession>A0A386HPY0</accession>